<accession>A0A2R5GEB9</accession>
<dbReference type="AlphaFoldDB" id="A0A2R5GEB9"/>
<dbReference type="Proteomes" id="UP000241890">
    <property type="component" value="Unassembled WGS sequence"/>
</dbReference>
<proteinExistence type="predicted"/>
<name>A0A2R5GEB9_9STRA</name>
<evidence type="ECO:0000313" key="2">
    <source>
        <dbReference type="EMBL" id="GBG29272.1"/>
    </source>
</evidence>
<dbReference type="InParanoid" id="A0A2R5GEB9"/>
<keyword evidence="3" id="KW-1185">Reference proteome</keyword>
<feature type="compositionally biased region" description="Basic and acidic residues" evidence="1">
    <location>
        <begin position="188"/>
        <end position="198"/>
    </location>
</feature>
<dbReference type="EMBL" id="BEYU01000055">
    <property type="protein sequence ID" value="GBG29272.1"/>
    <property type="molecule type" value="Genomic_DNA"/>
</dbReference>
<feature type="region of interest" description="Disordered" evidence="1">
    <location>
        <begin position="53"/>
        <end position="75"/>
    </location>
</feature>
<feature type="region of interest" description="Disordered" evidence="1">
    <location>
        <begin position="188"/>
        <end position="216"/>
    </location>
</feature>
<comment type="caution">
    <text evidence="2">The sequence shown here is derived from an EMBL/GenBank/DDBJ whole genome shotgun (WGS) entry which is preliminary data.</text>
</comment>
<reference evidence="2 3" key="1">
    <citation type="submission" date="2017-12" db="EMBL/GenBank/DDBJ databases">
        <title>Sequencing, de novo assembly and annotation of complete genome of a new Thraustochytrid species, strain FCC1311.</title>
        <authorList>
            <person name="Sedici K."/>
            <person name="Godart F."/>
            <person name="Aiese Cigliano R."/>
            <person name="Sanseverino W."/>
            <person name="Barakat M."/>
            <person name="Ortet P."/>
            <person name="Marechal E."/>
            <person name="Cagnac O."/>
            <person name="Amato A."/>
        </authorList>
    </citation>
    <scope>NUCLEOTIDE SEQUENCE [LARGE SCALE GENOMIC DNA]</scope>
</reference>
<evidence type="ECO:0008006" key="4">
    <source>
        <dbReference type="Google" id="ProtNLM"/>
    </source>
</evidence>
<protein>
    <recommendedName>
        <fullName evidence="4">PH domain-containing protein</fullName>
    </recommendedName>
</protein>
<organism evidence="2 3">
    <name type="scientific">Hondaea fermentalgiana</name>
    <dbReference type="NCBI Taxonomy" id="2315210"/>
    <lineage>
        <taxon>Eukaryota</taxon>
        <taxon>Sar</taxon>
        <taxon>Stramenopiles</taxon>
        <taxon>Bigyra</taxon>
        <taxon>Labyrinthulomycetes</taxon>
        <taxon>Thraustochytrida</taxon>
        <taxon>Thraustochytriidae</taxon>
        <taxon>Hondaea</taxon>
    </lineage>
</organism>
<gene>
    <name evidence="2" type="ORF">FCC1311_054942</name>
</gene>
<sequence>MQCLSSPEEKGRRDFEKNHLPMLEEGIYVTLVDFDEPEKVSLMGSMSRSVSSFLGTGRAPSSSGAKAGTATGAHPASGSQVLVRLVVADDGIRLEWQTLQQQQNRPLHEGALSLRTVQVMDCCGDVELRLLDHHGKVLLSVEMKASQDRDLWHAALKEAQAVFAPQLEEEASRSRSMFDRQQRYLELEQRKRERDRKKQALGSVGMQFTAQAMANQ</sequence>
<evidence type="ECO:0000256" key="1">
    <source>
        <dbReference type="SAM" id="MobiDB-lite"/>
    </source>
</evidence>
<feature type="compositionally biased region" description="Polar residues" evidence="1">
    <location>
        <begin position="206"/>
        <end position="216"/>
    </location>
</feature>
<evidence type="ECO:0000313" key="3">
    <source>
        <dbReference type="Proteomes" id="UP000241890"/>
    </source>
</evidence>